<feature type="region of interest" description="Disordered" evidence="4">
    <location>
        <begin position="1813"/>
        <end position="1843"/>
    </location>
</feature>
<dbReference type="GO" id="GO:0046599">
    <property type="term" value="P:regulation of centriole replication"/>
    <property type="evidence" value="ECO:0007669"/>
    <property type="project" value="TreeGrafter"/>
</dbReference>
<dbReference type="GO" id="GO:0005813">
    <property type="term" value="C:centrosome"/>
    <property type="evidence" value="ECO:0007669"/>
    <property type="project" value="UniProtKB-SubCell"/>
</dbReference>
<evidence type="ECO:0000313" key="6">
    <source>
        <dbReference type="EMBL" id="NXH73288.1"/>
    </source>
</evidence>
<feature type="region of interest" description="Disordered" evidence="4">
    <location>
        <begin position="1228"/>
        <end position="1255"/>
    </location>
</feature>
<reference evidence="6 7" key="1">
    <citation type="submission" date="2019-09" db="EMBL/GenBank/DDBJ databases">
        <title>Bird 10,000 Genomes (B10K) Project - Family phase.</title>
        <authorList>
            <person name="Zhang G."/>
        </authorList>
    </citation>
    <scope>NUCLEOTIDE SEQUENCE [LARGE SCALE GENOMIC DNA]</scope>
    <source>
        <strain evidence="6">B10K-DU-001-32</strain>
        <tissue evidence="6">Muscle</tissue>
    </source>
</reference>
<sequence length="2898" mass="318393">PIATTPPHRGWKEESLSRSSSESQASVTSGISLGEVIRQKTAINWGIESWYQLPAEVDASHLTAASETKLGLTCDRNDLTEFPTLEEGVLPSAEASRRQSPGDTARGLLLDIQDSQLSPCLPLLMYSTQGQRFSDETLLQQSEMDFIPLRGVPDVSGASQEHSKPSHIHEAVSLTDAEYPSGAPSDCFTLSQHPLPFSCVEPFDASCSGCLSQQTSFSGQLVVNKEANEDCKNDTNEKALIPQTSDNLANSTAKVMLTKANRLNQVETALAKQTCSMSVKDERFCHDSNIPASVFELSEKEKGLLRYDEFSSSENSSCKIALTKNSEKREREMQKEKVKMAESESEGCVRQLEKPEKEKKVPELDLSNNLSDDLRKNSCKNSGAQDVFSAKTSETGEGMSKEHGVHLNGSESLKFVAVAEELQGAFLDHQQKQLSPAVRFEKEEFIPTVTSTSDCAPKQLVVTDVEAPSSRSEDAPVEVEPGVSRSELTTSDFSIERGHKVTGISPSFNLVGDGSFSVHFAHPSYQSTPGILLKKNVKAEELGVLVIKSDIQASPSSLNEETSGNSSTSTPVSVEKQNSLQCAQKKNNEQFESLKLKYPHTGRIQSLPSLSFVEKVGAWNVSQPEEVSDAVTSCDPGGVSPRRKAYSAIASSSNNILSIQKSSRDPKDYVAASSRETGSLGSLCFHNKNLQLVHPLTRSQSDNAVNVSSRNTSLVEVIPPANSTEAVQPLEEKSNVLGVSENSLGGSMMQKFTAEIVSGSSGEDAESNSTDPNVFVSSGGVAQLLREDGNSPTDDQKNCDALENHRQSHNLDTPTGHVSVDNYGGISPDSLNLPVSSGESSQGDLGSAGCSSVVSRHFFTSAKDDNFIPIGATSLETPVKEELNIDERIPIYLRNLGIDQSPGTILTPFVPRGPIREVEFSPSELRTLKDSTDTLTRTVPQPQGEFLSAVAIAQTSFNSGTSTLSMSIPMNSEVGSDILSPRENSPRFSRSFGDKPVSQCSMSCHQLERSAPLSTRREAECSAVSKLAEPNQQLQTVSPDCHSDREGPMLLAKRIQDLLAKNESKDVNSSLQGWTASALAGVKNEMEVDRGSQTSSVGSKRNKGQESDSLIGSGALQETHKFLAEAEDIAGRWYDPIFSTASSRETGESSPVLIRKEDDPEGSRLVKDSVPRFQKILSWDETTTRRSMQEEGSVIKPLNYNTCHLRWENSFHVSLRNSEEMMKEVTKEFRTGKSVGRSEPEGCSSITTDRNQPGFMGLAQSKRISEVGTGRTAELGNPSSSEPLGSVTDVAGGFQSILSKASATRSKAGGMRERDDSSSGDSLAARVKTILWNPSSSEPLGSVTYVTGGSQSMWSKASATRSKAGGMRERDDSSSGDSLAARVKTLLRNSSSSEPLGSVTDVTGGSQGMWSKAAATRSKAGGMRESDDSSSGDSLAARVKTLLRNGSPVIHATQILKSADEEEGKARAWVKLKLASRSQESVSDLNEEGQRRIEEIKAELLLSAKKSALAKVQTRQTSLEAASEYSHNQEQDIEHFKASSDKRFQTDRQTQAVKTKELLESRLRQAVPLYRADPSDGCLLKDMQFKSLSTVQTPICNQHQTVATSHSDAVVELHPPLQKEWDAMSSATASHIQTEVHLPAQKKLSMEECSEDKAQQITSITFSSRKRLQSPLTSMALSSSLTRGGLDGIMPLEVDSASTEEQSHDKQHWERSKTCPPSPMLAGSVSNEIAFTAEKDRFHHVSADSNRVGAYQETDCLSDQDSVSIHADRRQTLSAKNSDVLPQNVTELGRHSARLVGLDCDIRFSQETNRFNEPHSVSSYQQEKSSTPGHMQSYESLGGSGPAVQTDLLEGRMKLAEEKKSPSDEAVLIQKEVAREQIGMSHHSSTDEILSTTFVSPSSPTKKVLSCVHITLSSKCNNSELPGDLNTENEMRSWDKPEVNIQPVSLKTPETLIEGVSKLSAADLIPEDQRSSSFPMPVSSADPCLALSSVTSTAGQELPLQSSERPQIAVLGSGGCSLRNIFNSVVPAKTGKSTSDATTQITTESPEKTTFSAEIYVNSQDSENAVHQLSLQKTHELPNNTTSSLNKSSSFPRQGDQPLLLPYKPSGSTGMYYVPYIKAGSKISPAGSETSVESSHSGSNDALPPRFPANVLGLRDDNPSDSKAIKHKEGIYSKRAKPKLAWAEEQMIPLEASPGNHSKSVKSTHSVFKSARFYLHHPVPTCESDFLSNSELSEDSSGTEHGRPSSRAVLQNWKKAHRHKSVFSVHRKKDGESEFFPLTAEADYSKNEDLNVSTSLGNETSGKELLQQGRREAEQKAARNYPVPCSQTTRLRETVEKELPPRQRTHSSGSLDELWIKFLECQKRHQHHDCRSNSELSLVERLDRLARVLQNPIKHTLIPTKSEKNVSEKKIKGREQKKIRLPEKSMSESTLEPNATHVEERPRITHDKNSFVELRKNRSGEKIICHKNKILEHQQYLETPSDISSETRLSTDHGTTIGSITSESDVVTQTEMETATQTEVSSCISTIDTARLIRAFGHKRVRVSPRLSQLYYTINHQKSRSEKWDKGSGKAMGVEYPKVTSGRHRKRKEIQKAIFLSSDSTSASSSSWEPSSALSNKRWTRMLNKGIQAGDLEIVNSATKKNTRDVGVTFPTPRSSQPNQRPQEPWHCVDGIFGESDGTVTDHQAAGSKGISWFVQAEDLKSESRKENRSNSFSGPGPSWFEPLTSTKPWREPLREKNWQEQQHSNMIRSAVPEREAENRSSRPFVKLTLQEALAVHRPDFISRSGERVKHLKLVMEERKIQSVLQSEREELFNPPEKKKGYRNASHMLSNRGFLIRGKRRTIPKSEMVQRSKRIYEQLPEVQKKREEEKRKMEYNSYRLKAQLYKTVGVLVKYLYWN</sequence>
<protein>
    <submittedName>
        <fullName evidence="6">ALMS1 protein</fullName>
    </submittedName>
</protein>
<feature type="region of interest" description="Disordered" evidence="4">
    <location>
        <begin position="1085"/>
        <end position="1112"/>
    </location>
</feature>
<evidence type="ECO:0000256" key="1">
    <source>
        <dbReference type="ARBA" id="ARBA00004300"/>
    </source>
</evidence>
<feature type="compositionally biased region" description="Basic and acidic residues" evidence="4">
    <location>
        <begin position="351"/>
        <end position="363"/>
    </location>
</feature>
<feature type="compositionally biased region" description="Basic and acidic residues" evidence="4">
    <location>
        <begin position="325"/>
        <end position="342"/>
    </location>
</feature>
<feature type="region of interest" description="Disordered" evidence="4">
    <location>
        <begin position="1"/>
        <end position="26"/>
    </location>
</feature>
<feature type="region of interest" description="Disordered" evidence="4">
    <location>
        <begin position="1700"/>
        <end position="1720"/>
    </location>
</feature>
<dbReference type="Proteomes" id="UP000527232">
    <property type="component" value="Unassembled WGS sequence"/>
</dbReference>
<feature type="region of interest" description="Disordered" evidence="4">
    <location>
        <begin position="2124"/>
        <end position="2164"/>
    </location>
</feature>
<feature type="compositionally biased region" description="Polar residues" evidence="4">
    <location>
        <begin position="2652"/>
        <end position="2662"/>
    </location>
</feature>
<feature type="non-terminal residue" evidence="6">
    <location>
        <position position="1"/>
    </location>
</feature>
<feature type="region of interest" description="Disordered" evidence="4">
    <location>
        <begin position="2228"/>
        <end position="2247"/>
    </location>
</feature>
<feature type="region of interest" description="Disordered" evidence="4">
    <location>
        <begin position="1354"/>
        <end position="1433"/>
    </location>
</feature>
<feature type="domain" description="ALMS motif" evidence="5">
    <location>
        <begin position="2765"/>
        <end position="2887"/>
    </location>
</feature>
<feature type="region of interest" description="Disordered" evidence="4">
    <location>
        <begin position="2644"/>
        <end position="2664"/>
    </location>
</feature>
<dbReference type="PANTHER" id="PTHR21553">
    <property type="entry name" value="ALMS1-RELATED"/>
    <property type="match status" value="1"/>
</dbReference>
<feature type="compositionally biased region" description="Polar residues" evidence="4">
    <location>
        <begin position="379"/>
        <end position="395"/>
    </location>
</feature>
<feature type="compositionally biased region" description="Polar residues" evidence="4">
    <location>
        <begin position="1813"/>
        <end position="1835"/>
    </location>
</feature>
<keyword evidence="3" id="KW-0206">Cytoskeleton</keyword>
<dbReference type="Pfam" id="PF15309">
    <property type="entry name" value="ALMS_motif"/>
    <property type="match status" value="1"/>
</dbReference>
<name>A0A7K9MFA5_OCETE</name>
<evidence type="ECO:0000256" key="4">
    <source>
        <dbReference type="SAM" id="MobiDB-lite"/>
    </source>
</evidence>
<comment type="caution">
    <text evidence="6">The sequence shown here is derived from an EMBL/GenBank/DDBJ whole genome shotgun (WGS) entry which is preliminary data.</text>
</comment>
<feature type="compositionally biased region" description="Basic and acidic residues" evidence="4">
    <location>
        <begin position="1154"/>
        <end position="1164"/>
    </location>
</feature>
<feature type="region of interest" description="Disordered" evidence="4">
    <location>
        <begin position="321"/>
        <end position="405"/>
    </location>
</feature>
<gene>
    <name evidence="6" type="primary">Alms1</name>
    <name evidence="6" type="ORF">HYDTET_R08191</name>
</gene>
<feature type="compositionally biased region" description="Basic and acidic residues" evidence="4">
    <location>
        <begin position="1701"/>
        <end position="1713"/>
    </location>
</feature>
<dbReference type="GO" id="GO:0005814">
    <property type="term" value="C:centriole"/>
    <property type="evidence" value="ECO:0007669"/>
    <property type="project" value="TreeGrafter"/>
</dbReference>
<feature type="region of interest" description="Disordered" evidence="4">
    <location>
        <begin position="554"/>
        <end position="580"/>
    </location>
</feature>
<feature type="compositionally biased region" description="Polar residues" evidence="4">
    <location>
        <begin position="571"/>
        <end position="580"/>
    </location>
</feature>
<feature type="compositionally biased region" description="Polar residues" evidence="4">
    <location>
        <begin position="1387"/>
        <end position="1404"/>
    </location>
</feature>
<dbReference type="EMBL" id="VWZR01010874">
    <property type="protein sequence ID" value="NXH73288.1"/>
    <property type="molecule type" value="Genomic_DNA"/>
</dbReference>
<organism evidence="6 7">
    <name type="scientific">Oceanodroma tethys</name>
    <name type="common">Wedge-rumped storm-petrel</name>
    <name type="synonym">Hydrobates tethys</name>
    <dbReference type="NCBI Taxonomy" id="79633"/>
    <lineage>
        <taxon>Eukaryota</taxon>
        <taxon>Metazoa</taxon>
        <taxon>Chordata</taxon>
        <taxon>Craniata</taxon>
        <taxon>Vertebrata</taxon>
        <taxon>Euteleostomi</taxon>
        <taxon>Archelosauria</taxon>
        <taxon>Archosauria</taxon>
        <taxon>Dinosauria</taxon>
        <taxon>Saurischia</taxon>
        <taxon>Theropoda</taxon>
        <taxon>Coelurosauria</taxon>
        <taxon>Aves</taxon>
        <taxon>Neognathae</taxon>
        <taxon>Neoaves</taxon>
        <taxon>Aequornithes</taxon>
        <taxon>Procellariiformes</taxon>
        <taxon>Hydrobatidae</taxon>
        <taxon>Oceanodroma</taxon>
    </lineage>
</organism>
<evidence type="ECO:0000256" key="3">
    <source>
        <dbReference type="ARBA" id="ARBA00023212"/>
    </source>
</evidence>
<evidence type="ECO:0000256" key="2">
    <source>
        <dbReference type="ARBA" id="ARBA00022490"/>
    </source>
</evidence>
<feature type="compositionally biased region" description="Basic and acidic residues" evidence="4">
    <location>
        <begin position="1228"/>
        <end position="1240"/>
    </location>
</feature>
<accession>A0A7K9MFA5</accession>
<dbReference type="InterPro" id="IPR029299">
    <property type="entry name" value="ALMS_motif"/>
</dbReference>
<dbReference type="GO" id="GO:0005829">
    <property type="term" value="C:cytosol"/>
    <property type="evidence" value="ECO:0007669"/>
    <property type="project" value="TreeGrafter"/>
</dbReference>
<comment type="subcellular location">
    <subcellularLocation>
        <location evidence="1">Cytoplasm</location>
        <location evidence="1">Cytoskeleton</location>
        <location evidence="1">Microtubule organizing center</location>
        <location evidence="1">Centrosome</location>
    </subcellularLocation>
</comment>
<feature type="compositionally biased region" description="Basic and acidic residues" evidence="4">
    <location>
        <begin position="2154"/>
        <end position="2164"/>
    </location>
</feature>
<feature type="compositionally biased region" description="Basic and acidic residues" evidence="4">
    <location>
        <begin position="2729"/>
        <end position="2739"/>
    </location>
</feature>
<feature type="compositionally biased region" description="Low complexity" evidence="4">
    <location>
        <begin position="2127"/>
        <end position="2139"/>
    </location>
</feature>
<feature type="non-terminal residue" evidence="6">
    <location>
        <position position="2898"/>
    </location>
</feature>
<feature type="region of interest" description="Disordered" evidence="4">
    <location>
        <begin position="1301"/>
        <end position="1322"/>
    </location>
</feature>
<evidence type="ECO:0000259" key="5">
    <source>
        <dbReference type="Pfam" id="PF15309"/>
    </source>
</evidence>
<keyword evidence="2" id="KW-0963">Cytoplasm</keyword>
<dbReference type="GO" id="GO:0008017">
    <property type="term" value="F:microtubule binding"/>
    <property type="evidence" value="ECO:0007669"/>
    <property type="project" value="TreeGrafter"/>
</dbReference>
<feature type="compositionally biased region" description="Low complexity" evidence="4">
    <location>
        <begin position="2079"/>
        <end position="2090"/>
    </location>
</feature>
<dbReference type="OrthoDB" id="6163239at2759"/>
<feature type="region of interest" description="Disordered" evidence="4">
    <location>
        <begin position="1141"/>
        <end position="1164"/>
    </location>
</feature>
<feature type="compositionally biased region" description="Low complexity" evidence="4">
    <location>
        <begin position="17"/>
        <end position="26"/>
    </location>
</feature>
<keyword evidence="7" id="KW-1185">Reference proteome</keyword>
<feature type="region of interest" description="Disordered" evidence="4">
    <location>
        <begin position="2073"/>
        <end position="2103"/>
    </location>
</feature>
<dbReference type="PANTHER" id="PTHR21553:SF22">
    <property type="entry name" value="CENTROSOME-ASSOCIATED PROTEIN ALMS1"/>
    <property type="match status" value="1"/>
</dbReference>
<feature type="region of interest" description="Disordered" evidence="4">
    <location>
        <begin position="2701"/>
        <end position="2760"/>
    </location>
</feature>
<evidence type="ECO:0000313" key="7">
    <source>
        <dbReference type="Proteomes" id="UP000527232"/>
    </source>
</evidence>
<proteinExistence type="predicted"/>
<feature type="compositionally biased region" description="Low complexity" evidence="4">
    <location>
        <begin position="556"/>
        <end position="570"/>
    </location>
</feature>